<feature type="signal peptide" evidence="1">
    <location>
        <begin position="1"/>
        <end position="22"/>
    </location>
</feature>
<dbReference type="Proteomes" id="UP000007013">
    <property type="component" value="Chromosome"/>
</dbReference>
<protein>
    <recommendedName>
        <fullName evidence="2">TonB C-terminal domain-containing protein</fullName>
    </recommendedName>
</protein>
<evidence type="ECO:0000259" key="2">
    <source>
        <dbReference type="Pfam" id="PF03544"/>
    </source>
</evidence>
<feature type="domain" description="TonB C-terminal" evidence="2">
    <location>
        <begin position="56"/>
        <end position="114"/>
    </location>
</feature>
<dbReference type="InterPro" id="IPR037682">
    <property type="entry name" value="TonB_C"/>
</dbReference>
<feature type="chain" id="PRO_5002774572" description="TonB C-terminal domain-containing protein" evidence="1">
    <location>
        <begin position="23"/>
        <end position="121"/>
    </location>
</feature>
<keyword evidence="4" id="KW-1185">Reference proteome</keyword>
<dbReference type="GO" id="GO:0055085">
    <property type="term" value="P:transmembrane transport"/>
    <property type="evidence" value="ECO:0007669"/>
    <property type="project" value="InterPro"/>
</dbReference>
<evidence type="ECO:0000313" key="4">
    <source>
        <dbReference type="Proteomes" id="UP000007013"/>
    </source>
</evidence>
<dbReference type="HOGENOM" id="CLU_2035654_0_0_0"/>
<organism evidence="3 4">
    <name type="scientific">Opitutus terrae (strain DSM 11246 / JCM 15787 / PB90-1)</name>
    <dbReference type="NCBI Taxonomy" id="452637"/>
    <lineage>
        <taxon>Bacteria</taxon>
        <taxon>Pseudomonadati</taxon>
        <taxon>Verrucomicrobiota</taxon>
        <taxon>Opitutia</taxon>
        <taxon>Opitutales</taxon>
        <taxon>Opitutaceae</taxon>
        <taxon>Opitutus</taxon>
    </lineage>
</organism>
<dbReference type="AlphaFoldDB" id="B1ZXS8"/>
<evidence type="ECO:0000313" key="3">
    <source>
        <dbReference type="EMBL" id="ACB74300.1"/>
    </source>
</evidence>
<name>B1ZXS8_OPITP</name>
<dbReference type="SUPFAM" id="SSF74653">
    <property type="entry name" value="TolA/TonB C-terminal domain"/>
    <property type="match status" value="1"/>
</dbReference>
<proteinExistence type="predicted"/>
<dbReference type="RefSeq" id="WP_012373838.1">
    <property type="nucleotide sequence ID" value="NC_010571.1"/>
</dbReference>
<evidence type="ECO:0000256" key="1">
    <source>
        <dbReference type="SAM" id="SignalP"/>
    </source>
</evidence>
<keyword evidence="1" id="KW-0732">Signal</keyword>
<dbReference type="Gene3D" id="3.30.1150.10">
    <property type="match status" value="1"/>
</dbReference>
<dbReference type="KEGG" id="ote:Oter_1012"/>
<accession>B1ZXS8</accession>
<gene>
    <name evidence="3" type="ordered locus">Oter_1012</name>
</gene>
<dbReference type="EMBL" id="CP001032">
    <property type="protein sequence ID" value="ACB74300.1"/>
    <property type="molecule type" value="Genomic_DNA"/>
</dbReference>
<dbReference type="Pfam" id="PF03544">
    <property type="entry name" value="TonB_C"/>
    <property type="match status" value="1"/>
</dbReference>
<reference evidence="3 4" key="1">
    <citation type="journal article" date="2011" name="J. Bacteriol.">
        <title>Genome sequence of the verrucomicrobium Opitutus terrae PB90-1, an abundant inhabitant of rice paddy soil ecosystems.</title>
        <authorList>
            <person name="van Passel M.W."/>
            <person name="Kant R."/>
            <person name="Palva A."/>
            <person name="Copeland A."/>
            <person name="Lucas S."/>
            <person name="Lapidus A."/>
            <person name="Glavina del Rio T."/>
            <person name="Pitluck S."/>
            <person name="Goltsman E."/>
            <person name="Clum A."/>
            <person name="Sun H."/>
            <person name="Schmutz J."/>
            <person name="Larimer F.W."/>
            <person name="Land M.L."/>
            <person name="Hauser L."/>
            <person name="Kyrpides N."/>
            <person name="Mikhailova N."/>
            <person name="Richardson P.P."/>
            <person name="Janssen P.H."/>
            <person name="de Vos W.M."/>
            <person name="Smidt H."/>
        </authorList>
    </citation>
    <scope>NUCLEOTIDE SEQUENCE [LARGE SCALE GENOMIC DNA]</scope>
    <source>
        <strain evidence="4">DSM 11246 / JCM 15787 / PB90-1</strain>
    </source>
</reference>
<sequence length="121" mass="12628">MKKSFLPGALLAAALLATGAAAATPDTPITADTASTVRPVPVQVVAPTGLPSRFKDATVKLTFIIDAAGNVHDVAPVGFMPEDLKQKLLPVIAQWKFQPMLENGRAVPVRAIFPLTLGAES</sequence>